<protein>
    <recommendedName>
        <fullName evidence="4">Pectinacetylesterase</fullName>
    </recommendedName>
</protein>
<dbReference type="Proteomes" id="UP000309016">
    <property type="component" value="Chromosome"/>
</dbReference>
<dbReference type="Pfam" id="PF03283">
    <property type="entry name" value="PAE"/>
    <property type="match status" value="1"/>
</dbReference>
<dbReference type="PANTHER" id="PTHR21562:SF83">
    <property type="entry name" value="PECTIN ACETYLESTERASE 4"/>
    <property type="match status" value="1"/>
</dbReference>
<evidence type="ECO:0000313" key="3">
    <source>
        <dbReference type="Proteomes" id="UP000309016"/>
    </source>
</evidence>
<gene>
    <name evidence="2" type="ORF">FHG64_06625</name>
</gene>
<dbReference type="KEGG" id="afla:FHG64_06625"/>
<dbReference type="AlphaFoldDB" id="A0A5B7X0R1"/>
<feature type="signal peptide" evidence="1">
    <location>
        <begin position="1"/>
        <end position="19"/>
    </location>
</feature>
<keyword evidence="3" id="KW-1185">Reference proteome</keyword>
<dbReference type="PANTHER" id="PTHR21562">
    <property type="entry name" value="NOTUM-RELATED"/>
    <property type="match status" value="1"/>
</dbReference>
<keyword evidence="1" id="KW-0732">Signal</keyword>
<accession>A0A5B7X0R1</accession>
<sequence>MKKLLILTGIILLSIHATGQTPAETEENNYTNLSQEGTLPGIARLSEGWNILYPGGETLCAQGSEYKFFAKATNSNKLLVYLHGGGGCWDAETCDPERETYTHASQVEPQRHPENLNGIFDPEHPENPFVGYSMVVLPVCTGDSYLGARDVTYVIEKENGKPREFTVYHRGQTNTMAVMNWIYDNFESPQEIFVAGSSAGALATPFYASLLAQQYPEARVVGLSDDAGSFGREASAGSDPTKWGVPEVLQKHPGWEEFEGNAGIDQLFLFAARSAPNLELYQVDHAHDAVQKYYLELTGTGEDVQKLIQTNRETIRSQQPQFRSYTAGGFQHTILTRDHFYKYQEDGNRLSDWVASIAAGEQVKSVDCAEDCFKPGLIFTEQDLQIIDRTLALISNENSWNPSGERGPCPSRADSQSLRCAAVMAATEVTGKAPTGMKDVPPGLLELIFTITALQPDKYGGSPLIAYNNDPETNQEDMIATLEKVKETIKQGLEKQR</sequence>
<organism evidence="2 3">
    <name type="scientific">Antarcticibacterium flavum</name>
    <dbReference type="NCBI Taxonomy" id="2058175"/>
    <lineage>
        <taxon>Bacteria</taxon>
        <taxon>Pseudomonadati</taxon>
        <taxon>Bacteroidota</taxon>
        <taxon>Flavobacteriia</taxon>
        <taxon>Flavobacteriales</taxon>
        <taxon>Flavobacteriaceae</taxon>
        <taxon>Antarcticibacterium</taxon>
    </lineage>
</organism>
<dbReference type="InterPro" id="IPR004963">
    <property type="entry name" value="PAE/NOTUM"/>
</dbReference>
<dbReference type="EMBL" id="CP040812">
    <property type="protein sequence ID" value="QCY69106.1"/>
    <property type="molecule type" value="Genomic_DNA"/>
</dbReference>
<dbReference type="RefSeq" id="WP_139065682.1">
    <property type="nucleotide sequence ID" value="NZ_CP040812.1"/>
</dbReference>
<dbReference type="GO" id="GO:0016787">
    <property type="term" value="F:hydrolase activity"/>
    <property type="evidence" value="ECO:0007669"/>
    <property type="project" value="InterPro"/>
</dbReference>
<evidence type="ECO:0000256" key="1">
    <source>
        <dbReference type="SAM" id="SignalP"/>
    </source>
</evidence>
<feature type="chain" id="PRO_5022793180" description="Pectinacetylesterase" evidence="1">
    <location>
        <begin position="20"/>
        <end position="497"/>
    </location>
</feature>
<evidence type="ECO:0008006" key="4">
    <source>
        <dbReference type="Google" id="ProtNLM"/>
    </source>
</evidence>
<reference evidence="2 3" key="1">
    <citation type="submission" date="2019-06" db="EMBL/GenBank/DDBJ databases">
        <title>Complete genome sequence of Antarcticibacterium flavum KCTC 52984T from an Antarctic marine sediment.</title>
        <authorList>
            <person name="Lee Y.M."/>
            <person name="Shin S.C."/>
        </authorList>
    </citation>
    <scope>NUCLEOTIDE SEQUENCE [LARGE SCALE GENOMIC DNA]</scope>
    <source>
        <strain evidence="2 3">KCTC 52984</strain>
    </source>
</reference>
<name>A0A5B7X0R1_9FLAO</name>
<evidence type="ECO:0000313" key="2">
    <source>
        <dbReference type="EMBL" id="QCY69106.1"/>
    </source>
</evidence>
<dbReference type="SUPFAM" id="SSF53474">
    <property type="entry name" value="alpha/beta-Hydrolases"/>
    <property type="match status" value="1"/>
</dbReference>
<dbReference type="InterPro" id="IPR029058">
    <property type="entry name" value="AB_hydrolase_fold"/>
</dbReference>
<dbReference type="OrthoDB" id="9802991at2"/>
<proteinExistence type="predicted"/>